<dbReference type="PANTHER" id="PTHR10796">
    <property type="entry name" value="PATCHED-RELATED"/>
    <property type="match status" value="1"/>
</dbReference>
<dbReference type="InterPro" id="IPR051697">
    <property type="entry name" value="Patched_domain-protein"/>
</dbReference>
<gene>
    <name evidence="10" type="ORF">KUTeg_018328</name>
</gene>
<dbReference type="Pfam" id="PF02460">
    <property type="entry name" value="Patched"/>
    <property type="match status" value="1"/>
</dbReference>
<feature type="transmembrane region" description="Helical" evidence="7">
    <location>
        <begin position="267"/>
        <end position="287"/>
    </location>
</feature>
<keyword evidence="5 7" id="KW-0472">Membrane</keyword>
<evidence type="ECO:0000256" key="3">
    <source>
        <dbReference type="ARBA" id="ARBA00022692"/>
    </source>
</evidence>
<evidence type="ECO:0000256" key="4">
    <source>
        <dbReference type="ARBA" id="ARBA00022989"/>
    </source>
</evidence>
<feature type="domain" description="SSD" evidence="9">
    <location>
        <begin position="264"/>
        <end position="407"/>
    </location>
</feature>
<evidence type="ECO:0000313" key="11">
    <source>
        <dbReference type="Proteomes" id="UP001217089"/>
    </source>
</evidence>
<feature type="transmembrane region" description="Helical" evidence="7">
    <location>
        <begin position="390"/>
        <end position="412"/>
    </location>
</feature>
<feature type="transmembrane region" description="Helical" evidence="7">
    <location>
        <begin position="774"/>
        <end position="792"/>
    </location>
</feature>
<feature type="transmembrane region" description="Helical" evidence="7">
    <location>
        <begin position="366"/>
        <end position="384"/>
    </location>
</feature>
<name>A0ABQ9EHT9_TEGGR</name>
<keyword evidence="8" id="KW-0732">Signal</keyword>
<comment type="caution">
    <text evidence="10">The sequence shown here is derived from an EMBL/GenBank/DDBJ whole genome shotgun (WGS) entry which is preliminary data.</text>
</comment>
<evidence type="ECO:0000256" key="1">
    <source>
        <dbReference type="ARBA" id="ARBA00004141"/>
    </source>
</evidence>
<dbReference type="Gene3D" id="1.20.1640.10">
    <property type="entry name" value="Multidrug efflux transporter AcrB transmembrane domain"/>
    <property type="match status" value="2"/>
</dbReference>
<evidence type="ECO:0000256" key="5">
    <source>
        <dbReference type="ARBA" id="ARBA00023136"/>
    </source>
</evidence>
<evidence type="ECO:0000313" key="10">
    <source>
        <dbReference type="EMBL" id="KAJ8304745.1"/>
    </source>
</evidence>
<feature type="transmembrane region" description="Helical" evidence="7">
    <location>
        <begin position="307"/>
        <end position="335"/>
    </location>
</feature>
<feature type="transmembrane region" description="Helical" evidence="7">
    <location>
        <begin position="700"/>
        <end position="723"/>
    </location>
</feature>
<dbReference type="InterPro" id="IPR000731">
    <property type="entry name" value="SSD"/>
</dbReference>
<keyword evidence="4 7" id="KW-1133">Transmembrane helix</keyword>
<proteinExistence type="inferred from homology"/>
<sequence length="1166" mass="130017">MSGFITIFLLNLVTFASLKHIPNMCLREYYQRYEEKIGDIFAKYGKLVTNYPWIIMIACVIINGLLVKLTRKRKGYLACFMITQKTNFNPYTLSNLGVYGEVVMKSLNGENVLKEEYLDELLRIDDYIKSRVMVENGTSDNQTFKYDTLCAKKKGECSINGQIALMPVFRLILQHNVTKYLQYKDPQFKYVFGNVTTNNGTLTSATVVKLRYNLRQDTEFLSFSKKWELNFIKELNKFESNITELSYAYSESLNHELNDNTKGDIKFFSFTFVLMMIYASFVTSGGNCLSQRQNLGRAGVLSTGLSILSSFGLMALIGVKFVNIVGVMPFLVLGIGIDDMFILMSGASDHCSAGTILMRTKNTLRTAGVSITITSLTDFLAFAVGSTSVFLRVAVVMCYINQLTFFMPCMVIHERRIQAKRHAFTCQPIKTGEELRKEGKNCCFICCCSGSPPNSREEIESLFEKFPKILFQKLVLFTPVKILIVLLFIVYTAASIYGTINLQQGLVLRDLVIEDSHFYKYSQWDWDYFPTEIPVAYIIDDPDLEYSDIKLQNKIEDLIKTIQSVPYIQPDFQISWLQDYKGSSFYKNTTENDFVIGLKDFLKTRVDLQGDVVFQDNKNRIKASRVHVITPSMKESTTQGEMMVRTRELADTSDLQVFAFSPPFIYFEQYNTVLSNTIQTVGIAVAAMVIVTTVFMPHPLLVFFVTITMIMIMFGVFGFMYFWGLTLSSITMIHIVMSVGFSVDFSAHICHAYVSVSGKDRNSRVSAALARSGAPVFNAAASSIIGIMMLAFSKSYVFQSFFKLMLLVILFGLAHSMLLLPVVLSWIGPNSKKSIDLSSADTNGNNDQAYTSYVNLNNGSKKLEGNRNFTGISIDITNHTTKANGSISYTTDVNDSSNNNTESNSNGTVNITYNSIKDRTSNSISNGTNGVTINTINNITNGIINNNKDITNDTNSITNDTNCITNLTQSITNDTEGIKNKACDITNDTNDITNENKSITNDINCITNDPKSITHKTNEITNNSYGITNDTNGFTKDSNGITKDTNGITNDSNGITKDTNGITKDTYCITNGSNSITNGTNGVTSDTYGITNGITDDTNGITNDTNDITDDTNDITNDANGITYNTNEDTNVITADTDNGFTLDTCVNARDSRCDIVHVTSYDVRL</sequence>
<comment type="similarity">
    <text evidence="2">Belongs to the patched family.</text>
</comment>
<comment type="subcellular location">
    <subcellularLocation>
        <location evidence="1">Membrane</location>
        <topology evidence="1">Multi-pass membrane protein</topology>
    </subcellularLocation>
</comment>
<feature type="transmembrane region" description="Helical" evidence="7">
    <location>
        <begin position="735"/>
        <end position="754"/>
    </location>
</feature>
<evidence type="ECO:0000256" key="7">
    <source>
        <dbReference type="SAM" id="Phobius"/>
    </source>
</evidence>
<keyword evidence="11" id="KW-1185">Reference proteome</keyword>
<protein>
    <recommendedName>
        <fullName evidence="9">SSD domain-containing protein</fullName>
    </recommendedName>
</protein>
<dbReference type="InterPro" id="IPR003392">
    <property type="entry name" value="PTHD_SSD"/>
</dbReference>
<feature type="transmembrane region" description="Helical" evidence="7">
    <location>
        <begin position="474"/>
        <end position="494"/>
    </location>
</feature>
<feature type="chain" id="PRO_5047053271" description="SSD domain-containing protein" evidence="8">
    <location>
        <begin position="19"/>
        <end position="1166"/>
    </location>
</feature>
<keyword evidence="6" id="KW-0325">Glycoprotein</keyword>
<organism evidence="10 11">
    <name type="scientific">Tegillarca granosa</name>
    <name type="common">Malaysian cockle</name>
    <name type="synonym">Anadara granosa</name>
    <dbReference type="NCBI Taxonomy" id="220873"/>
    <lineage>
        <taxon>Eukaryota</taxon>
        <taxon>Metazoa</taxon>
        <taxon>Spiralia</taxon>
        <taxon>Lophotrochozoa</taxon>
        <taxon>Mollusca</taxon>
        <taxon>Bivalvia</taxon>
        <taxon>Autobranchia</taxon>
        <taxon>Pteriomorphia</taxon>
        <taxon>Arcoida</taxon>
        <taxon>Arcoidea</taxon>
        <taxon>Arcidae</taxon>
        <taxon>Tegillarca</taxon>
    </lineage>
</organism>
<reference evidence="10 11" key="1">
    <citation type="submission" date="2022-12" db="EMBL/GenBank/DDBJ databases">
        <title>Chromosome-level genome of Tegillarca granosa.</title>
        <authorList>
            <person name="Kim J."/>
        </authorList>
    </citation>
    <scope>NUCLEOTIDE SEQUENCE [LARGE SCALE GENOMIC DNA]</scope>
    <source>
        <strain evidence="10">Teg-2019</strain>
        <tissue evidence="10">Adductor muscle</tissue>
    </source>
</reference>
<dbReference type="PROSITE" id="PS50156">
    <property type="entry name" value="SSD"/>
    <property type="match status" value="2"/>
</dbReference>
<dbReference type="SUPFAM" id="SSF82866">
    <property type="entry name" value="Multidrug efflux transporter AcrB transmembrane domain"/>
    <property type="match status" value="2"/>
</dbReference>
<dbReference type="Proteomes" id="UP001217089">
    <property type="component" value="Unassembled WGS sequence"/>
</dbReference>
<evidence type="ECO:0000256" key="6">
    <source>
        <dbReference type="ARBA" id="ARBA00023180"/>
    </source>
</evidence>
<evidence type="ECO:0000256" key="2">
    <source>
        <dbReference type="ARBA" id="ARBA00005585"/>
    </source>
</evidence>
<dbReference type="PANTHER" id="PTHR10796:SF92">
    <property type="entry name" value="PATCHED-RELATED, ISOFORM A"/>
    <property type="match status" value="1"/>
</dbReference>
<evidence type="ECO:0000259" key="9">
    <source>
        <dbReference type="PROSITE" id="PS50156"/>
    </source>
</evidence>
<evidence type="ECO:0000256" key="8">
    <source>
        <dbReference type="SAM" id="SignalP"/>
    </source>
</evidence>
<feature type="domain" description="SSD" evidence="9">
    <location>
        <begin position="707"/>
        <end position="826"/>
    </location>
</feature>
<accession>A0ABQ9EHT9</accession>
<feature type="transmembrane region" description="Helical" evidence="7">
    <location>
        <begin position="51"/>
        <end position="67"/>
    </location>
</feature>
<dbReference type="EMBL" id="JARBDR010000903">
    <property type="protein sequence ID" value="KAJ8304745.1"/>
    <property type="molecule type" value="Genomic_DNA"/>
</dbReference>
<feature type="transmembrane region" description="Helical" evidence="7">
    <location>
        <begin position="804"/>
        <end position="827"/>
    </location>
</feature>
<feature type="signal peptide" evidence="8">
    <location>
        <begin position="1"/>
        <end position="18"/>
    </location>
</feature>
<keyword evidence="3 7" id="KW-0812">Transmembrane</keyword>